<sequence length="154" mass="16223">MRAEVTQSTRSSSLSFLVNIKGLQVKGRIQQAEIGAGPQNPDHSQRREPGITLNAYAQRRDVSPRQASHWQSLDLLVLDTAGLVLPVASDSRVDDYLNFGREASACGAPGGGRPSDLGRGANAEAIAPPAPAEGAQGGKPQRQPELFNPDGDTA</sequence>
<feature type="region of interest" description="Disordered" evidence="1">
    <location>
        <begin position="31"/>
        <end position="50"/>
    </location>
</feature>
<accession>A0ABQ1HC87</accession>
<feature type="compositionally biased region" description="Low complexity" evidence="1">
    <location>
        <begin position="120"/>
        <end position="140"/>
    </location>
</feature>
<evidence type="ECO:0000313" key="3">
    <source>
        <dbReference type="Proteomes" id="UP000623419"/>
    </source>
</evidence>
<feature type="region of interest" description="Disordered" evidence="1">
    <location>
        <begin position="102"/>
        <end position="154"/>
    </location>
</feature>
<reference evidence="3" key="1">
    <citation type="journal article" date="2019" name="Int. J. Syst. Evol. Microbiol.">
        <title>The Global Catalogue of Microorganisms (GCM) 10K type strain sequencing project: providing services to taxonomists for standard genome sequencing and annotation.</title>
        <authorList>
            <consortium name="The Broad Institute Genomics Platform"/>
            <consortium name="The Broad Institute Genome Sequencing Center for Infectious Disease"/>
            <person name="Wu L."/>
            <person name="Ma J."/>
        </authorList>
    </citation>
    <scope>NUCLEOTIDE SEQUENCE [LARGE SCALE GENOMIC DNA]</scope>
    <source>
        <strain evidence="3">CGMCC 1.15905</strain>
    </source>
</reference>
<dbReference type="Proteomes" id="UP000623419">
    <property type="component" value="Unassembled WGS sequence"/>
</dbReference>
<comment type="caution">
    <text evidence="2">The sequence shown here is derived from an EMBL/GenBank/DDBJ whole genome shotgun (WGS) entry which is preliminary data.</text>
</comment>
<organism evidence="2 3">
    <name type="scientific">Arenimonas soli</name>
    <dbReference type="NCBI Taxonomy" id="2269504"/>
    <lineage>
        <taxon>Bacteria</taxon>
        <taxon>Pseudomonadati</taxon>
        <taxon>Pseudomonadota</taxon>
        <taxon>Gammaproteobacteria</taxon>
        <taxon>Lysobacterales</taxon>
        <taxon>Lysobacteraceae</taxon>
        <taxon>Arenimonas</taxon>
    </lineage>
</organism>
<evidence type="ECO:0000256" key="1">
    <source>
        <dbReference type="SAM" id="MobiDB-lite"/>
    </source>
</evidence>
<proteinExistence type="predicted"/>
<evidence type="ECO:0000313" key="2">
    <source>
        <dbReference type="EMBL" id="GGA70689.1"/>
    </source>
</evidence>
<keyword evidence="3" id="KW-1185">Reference proteome</keyword>
<gene>
    <name evidence="2" type="ORF">GCM10011521_05980</name>
</gene>
<name>A0ABQ1HC87_9GAMM</name>
<protein>
    <submittedName>
        <fullName evidence="2">Uncharacterized protein</fullName>
    </submittedName>
</protein>
<dbReference type="EMBL" id="BMKC01000001">
    <property type="protein sequence ID" value="GGA70689.1"/>
    <property type="molecule type" value="Genomic_DNA"/>
</dbReference>